<gene>
    <name evidence="4" type="ORF">MNBD_DELTA01-1511</name>
</gene>
<dbReference type="Pfam" id="PF09990">
    <property type="entry name" value="DUF2231"/>
    <property type="match status" value="1"/>
</dbReference>
<evidence type="ECO:0000313" key="4">
    <source>
        <dbReference type="EMBL" id="VAV83275.1"/>
    </source>
</evidence>
<feature type="region of interest" description="Disordered" evidence="1">
    <location>
        <begin position="160"/>
        <end position="187"/>
    </location>
</feature>
<dbReference type="InterPro" id="IPR019251">
    <property type="entry name" value="DUF2231_TM"/>
</dbReference>
<feature type="domain" description="DUF2231" evidence="3">
    <location>
        <begin position="16"/>
        <end position="152"/>
    </location>
</feature>
<dbReference type="AlphaFoldDB" id="A0A3B0RIP3"/>
<evidence type="ECO:0000256" key="1">
    <source>
        <dbReference type="SAM" id="MobiDB-lite"/>
    </source>
</evidence>
<keyword evidence="2" id="KW-1133">Transmembrane helix</keyword>
<feature type="transmembrane region" description="Helical" evidence="2">
    <location>
        <begin position="92"/>
        <end position="110"/>
    </location>
</feature>
<keyword evidence="2" id="KW-0812">Transmembrane</keyword>
<reference evidence="4" key="1">
    <citation type="submission" date="2018-06" db="EMBL/GenBank/DDBJ databases">
        <authorList>
            <person name="Zhirakovskaya E."/>
        </authorList>
    </citation>
    <scope>NUCLEOTIDE SEQUENCE</scope>
</reference>
<organism evidence="4">
    <name type="scientific">hydrothermal vent metagenome</name>
    <dbReference type="NCBI Taxonomy" id="652676"/>
    <lineage>
        <taxon>unclassified sequences</taxon>
        <taxon>metagenomes</taxon>
        <taxon>ecological metagenomes</taxon>
    </lineage>
</organism>
<feature type="transmembrane region" description="Helical" evidence="2">
    <location>
        <begin position="20"/>
        <end position="41"/>
    </location>
</feature>
<proteinExistence type="predicted"/>
<dbReference type="EMBL" id="UOEA01000037">
    <property type="protein sequence ID" value="VAV83275.1"/>
    <property type="molecule type" value="Genomic_DNA"/>
</dbReference>
<evidence type="ECO:0000256" key="2">
    <source>
        <dbReference type="SAM" id="Phobius"/>
    </source>
</evidence>
<feature type="transmembrane region" description="Helical" evidence="2">
    <location>
        <begin position="117"/>
        <end position="137"/>
    </location>
</feature>
<feature type="transmembrane region" description="Helical" evidence="2">
    <location>
        <begin position="53"/>
        <end position="72"/>
    </location>
</feature>
<evidence type="ECO:0000259" key="3">
    <source>
        <dbReference type="Pfam" id="PF09990"/>
    </source>
</evidence>
<accession>A0A3B0RIP3</accession>
<keyword evidence="2" id="KW-0472">Membrane</keyword>
<protein>
    <recommendedName>
        <fullName evidence="3">DUF2231 domain-containing protein</fullName>
    </recommendedName>
</protein>
<sequence length="187" mass="19873">MEFFAGILPGILDLPNIHPLFVHFPIALLCGFLLLEALGAIMDKKCLRSTASAMLYLGTLATIVTFASGLAAAGSVGHDKIVHEVMTCHKSFALGVLILSIILSVWRIAVGERFSTFWRTIHFIVGIIMIVFLFMAADKGGTMVYKYGVGVQAVQTTGDHAHSGAEASDQQDDGHHAGGDTGAAHGH</sequence>
<name>A0A3B0RIP3_9ZZZZ</name>